<comment type="caution">
    <text evidence="1">The sequence shown here is derived from an EMBL/GenBank/DDBJ whole genome shotgun (WGS) entry which is preliminary data.</text>
</comment>
<dbReference type="SUPFAM" id="SSF52058">
    <property type="entry name" value="L domain-like"/>
    <property type="match status" value="3"/>
</dbReference>
<sequence>MALKNMPNFEMWWDRNEVQGEQVIFPSLEQLKVIGCPELTTFPEAPKLREVELSNCRQQACLQAGSRYITSLSSLEVKAPNKEENSAELEVVREHKSPLRDLYLRGCDLFFSGSSALALWKCFGQLATLKIAECDALVYWPEKLFQGLVSLRTLEILMCNKLTGLTEDEASHKQSALVQRSGTLLPRLDFLVICGCESLVQVPNLSTSLKKLLIWGCKSIKSIAFGEQQDTTGLETSSSLIAAGSSSSSNEDESTVSTAVVLKPVSSSSASSNHCFFPCLEFLEINDCSGLTEVANLPPSIKTLEIWGCGSLVSVSGEVTSLEVLQIRECGCLQSLPNGPHQVYSSLIVLRIERCSGIKQLLSSLQQCLGHLEKKNLDPHLLQEQVELDSKPESMSDRASTSVVLKQSSSTGSNYCFFPCLESLEIYHCGGLTEVVNLPPSVKTLNIWGCGSLVSVSGEVTSLEELQIYDCGCLQSLPNGPHQVYSSLRVLIINRCPGIKQLLASLQQCLGHLEKKNLDPHLLQEQVELDSKPESMSDGASTSVVLKQSSSTGSNHCFFPCLESLEICSCGGLTEVANLPPSIKTLKIAECDDLVYWPEKLFQGLVSLRTLEIRECNKLTGLTEDEASHEQSALVQRSGTLLPLLESLEIRGCLYLVQVPKLSTSLKTLLIVKCKSLKSIAFGEQQDTTGLETSSPLIAAGSSSSSNEDESTLSTAVVLKPVSSSSSSSNHCFFPRLQSLEIFWCDGLTEVANLPPSIKTLNIEYCGSLVSLSGEVPSLEELNVWSCPSLESLPNGPAHQAYSSLRVLIITECPGIKQLPPSLQQRLDHLEEKTLDPHLLQGLAEPVSTGRIAALMSKLECFRLRSED</sequence>
<dbReference type="PANTHER" id="PTHR34630:SF34">
    <property type="entry name" value="OS11G0245800 PROTEIN"/>
    <property type="match status" value="1"/>
</dbReference>
<evidence type="ECO:0000313" key="1">
    <source>
        <dbReference type="EMBL" id="CAD6340546.1"/>
    </source>
</evidence>
<keyword evidence="2" id="KW-1185">Reference proteome</keyword>
<dbReference type="EMBL" id="CAJGYO010000019">
    <property type="protein sequence ID" value="CAD6340546.1"/>
    <property type="molecule type" value="Genomic_DNA"/>
</dbReference>
<name>A0A811SI49_9POAL</name>
<organism evidence="1 2">
    <name type="scientific">Miscanthus lutarioriparius</name>
    <dbReference type="NCBI Taxonomy" id="422564"/>
    <lineage>
        <taxon>Eukaryota</taxon>
        <taxon>Viridiplantae</taxon>
        <taxon>Streptophyta</taxon>
        <taxon>Embryophyta</taxon>
        <taxon>Tracheophyta</taxon>
        <taxon>Spermatophyta</taxon>
        <taxon>Magnoliopsida</taxon>
        <taxon>Liliopsida</taxon>
        <taxon>Poales</taxon>
        <taxon>Poaceae</taxon>
        <taxon>PACMAD clade</taxon>
        <taxon>Panicoideae</taxon>
        <taxon>Andropogonodae</taxon>
        <taxon>Andropogoneae</taxon>
        <taxon>Saccharinae</taxon>
        <taxon>Miscanthus</taxon>
    </lineage>
</organism>
<dbReference type="AlphaFoldDB" id="A0A811SI49"/>
<dbReference type="Gene3D" id="3.80.10.10">
    <property type="entry name" value="Ribonuclease Inhibitor"/>
    <property type="match status" value="5"/>
</dbReference>
<dbReference type="InterPro" id="IPR032675">
    <property type="entry name" value="LRR_dom_sf"/>
</dbReference>
<proteinExistence type="predicted"/>
<evidence type="ECO:0000313" key="2">
    <source>
        <dbReference type="Proteomes" id="UP000604825"/>
    </source>
</evidence>
<dbReference type="PANTHER" id="PTHR34630">
    <property type="entry name" value="OS11G0677101 PROTEIN"/>
    <property type="match status" value="1"/>
</dbReference>
<reference evidence="1" key="1">
    <citation type="submission" date="2020-10" db="EMBL/GenBank/DDBJ databases">
        <authorList>
            <person name="Han B."/>
            <person name="Lu T."/>
            <person name="Zhao Q."/>
            <person name="Huang X."/>
            <person name="Zhao Y."/>
        </authorList>
    </citation>
    <scope>NUCLEOTIDE SEQUENCE</scope>
</reference>
<protein>
    <submittedName>
        <fullName evidence="1">Uncharacterized protein</fullName>
    </submittedName>
</protein>
<gene>
    <name evidence="1" type="ORF">NCGR_LOCUS64644</name>
</gene>
<dbReference type="Proteomes" id="UP000604825">
    <property type="component" value="Unassembled WGS sequence"/>
</dbReference>
<dbReference type="OrthoDB" id="1415503at2759"/>
<accession>A0A811SI49</accession>